<evidence type="ECO:0008006" key="3">
    <source>
        <dbReference type="Google" id="ProtNLM"/>
    </source>
</evidence>
<dbReference type="EMBL" id="SNVW01000010">
    <property type="protein sequence ID" value="TDN42849.1"/>
    <property type="molecule type" value="Genomic_DNA"/>
</dbReference>
<gene>
    <name evidence="1" type="ORF">EDF64_110110</name>
</gene>
<dbReference type="InterPro" id="IPR017850">
    <property type="entry name" value="Alkaline_phosphatase_core_sf"/>
</dbReference>
<dbReference type="RefSeq" id="WP_166645739.1">
    <property type="nucleotide sequence ID" value="NZ_SNVW01000010.1"/>
</dbReference>
<proteinExistence type="predicted"/>
<evidence type="ECO:0000313" key="1">
    <source>
        <dbReference type="EMBL" id="TDN42849.1"/>
    </source>
</evidence>
<accession>A0A4R6DFQ0</accession>
<organism evidence="1 2">
    <name type="scientific">Curtobacterium flaccumfaciens</name>
    <dbReference type="NCBI Taxonomy" id="2035"/>
    <lineage>
        <taxon>Bacteria</taxon>
        <taxon>Bacillati</taxon>
        <taxon>Actinomycetota</taxon>
        <taxon>Actinomycetes</taxon>
        <taxon>Micrococcales</taxon>
        <taxon>Microbacteriaceae</taxon>
        <taxon>Curtobacterium</taxon>
    </lineage>
</organism>
<comment type="caution">
    <text evidence="1">The sequence shown here is derived from an EMBL/GenBank/DDBJ whole genome shotgun (WGS) entry which is preliminary data.</text>
</comment>
<protein>
    <recommendedName>
        <fullName evidence="3">Sulfatase N-terminal domain-containing protein</fullName>
    </recommendedName>
</protein>
<dbReference type="SUPFAM" id="SSF53649">
    <property type="entry name" value="Alkaline phosphatase-like"/>
    <property type="match status" value="1"/>
</dbReference>
<reference evidence="1 2" key="1">
    <citation type="submission" date="2019-03" db="EMBL/GenBank/DDBJ databases">
        <title>Genomic analyses of the natural microbiome of Caenorhabditis elegans.</title>
        <authorList>
            <person name="Samuel B."/>
        </authorList>
    </citation>
    <scope>NUCLEOTIDE SEQUENCE [LARGE SCALE GENOMIC DNA]</scope>
    <source>
        <strain evidence="1 2">JUb65</strain>
    </source>
</reference>
<evidence type="ECO:0000313" key="2">
    <source>
        <dbReference type="Proteomes" id="UP000295764"/>
    </source>
</evidence>
<dbReference type="AlphaFoldDB" id="A0A4R6DFQ0"/>
<name>A0A4R6DFQ0_9MICO</name>
<sequence>MPKDKPNILVIWGDDIGITNLSAYSDGLMGCRTPNTDREHGGCSA</sequence>
<dbReference type="Proteomes" id="UP000295764">
    <property type="component" value="Unassembled WGS sequence"/>
</dbReference>